<dbReference type="Proteomes" id="UP000481872">
    <property type="component" value="Unassembled WGS sequence"/>
</dbReference>
<dbReference type="Gene3D" id="3.40.630.30">
    <property type="match status" value="1"/>
</dbReference>
<dbReference type="PROSITE" id="PS51186">
    <property type="entry name" value="GNAT"/>
    <property type="match status" value="1"/>
</dbReference>
<dbReference type="InterPro" id="IPR000182">
    <property type="entry name" value="GNAT_dom"/>
</dbReference>
<dbReference type="PANTHER" id="PTHR39173">
    <property type="entry name" value="ACETYLTRANSFERASE"/>
    <property type="match status" value="1"/>
</dbReference>
<comment type="caution">
    <text evidence="2">The sequence shown here is derived from an EMBL/GenBank/DDBJ whole genome shotgun (WGS) entry which is preliminary data.</text>
</comment>
<dbReference type="CDD" id="cd04301">
    <property type="entry name" value="NAT_SF"/>
    <property type="match status" value="1"/>
</dbReference>
<protein>
    <submittedName>
        <fullName evidence="2">GNAT family N-acetyltransferase</fullName>
    </submittedName>
</protein>
<dbReference type="EMBL" id="JAAGPU010000021">
    <property type="protein sequence ID" value="NEU05472.1"/>
    <property type="molecule type" value="Genomic_DNA"/>
</dbReference>
<evidence type="ECO:0000259" key="1">
    <source>
        <dbReference type="PROSITE" id="PS51186"/>
    </source>
</evidence>
<name>A0A6M0H7C7_9CLOT</name>
<sequence>MIRLTEPNEKYLKSYIEAYDEYEDNHVTTYAFNDARSYDIFVKYDNYRNERNLKPNRVGASYFWLVDNEKDLFIGEISIRHNLTDALLQYGGHIGYGIRYSEWNKGYGTFMLKLALEKAKKMGISKILITCDDDNYASAKIMGKNDMVLQDKVENLIDGQKILTRRYWKTL</sequence>
<keyword evidence="2" id="KW-0808">Transferase</keyword>
<accession>A0A6M0H7C7</accession>
<evidence type="ECO:0000313" key="3">
    <source>
        <dbReference type="Proteomes" id="UP000481872"/>
    </source>
</evidence>
<gene>
    <name evidence="2" type="ORF">G3M99_11535</name>
</gene>
<proteinExistence type="predicted"/>
<organism evidence="2 3">
    <name type="scientific">Clostridium senegalense</name>
    <dbReference type="NCBI Taxonomy" id="1465809"/>
    <lineage>
        <taxon>Bacteria</taxon>
        <taxon>Bacillati</taxon>
        <taxon>Bacillota</taxon>
        <taxon>Clostridia</taxon>
        <taxon>Eubacteriales</taxon>
        <taxon>Clostridiaceae</taxon>
        <taxon>Clostridium</taxon>
    </lineage>
</organism>
<dbReference type="InterPro" id="IPR016181">
    <property type="entry name" value="Acyl_CoA_acyltransferase"/>
</dbReference>
<dbReference type="GO" id="GO:0016747">
    <property type="term" value="F:acyltransferase activity, transferring groups other than amino-acyl groups"/>
    <property type="evidence" value="ECO:0007669"/>
    <property type="project" value="InterPro"/>
</dbReference>
<dbReference type="RefSeq" id="WP_199870250.1">
    <property type="nucleotide sequence ID" value="NZ_JAAGPU010000021.1"/>
</dbReference>
<keyword evidence="3" id="KW-1185">Reference proteome</keyword>
<evidence type="ECO:0000313" key="2">
    <source>
        <dbReference type="EMBL" id="NEU05472.1"/>
    </source>
</evidence>
<reference evidence="2 3" key="1">
    <citation type="submission" date="2020-02" db="EMBL/GenBank/DDBJ databases">
        <title>Genome assembly of a novel Clostridium senegalense strain.</title>
        <authorList>
            <person name="Gupta T.B."/>
            <person name="Jauregui R."/>
            <person name="Maclean P."/>
            <person name="Nawarathana A."/>
            <person name="Brightwell G."/>
        </authorList>
    </citation>
    <scope>NUCLEOTIDE SEQUENCE [LARGE SCALE GENOMIC DNA]</scope>
    <source>
        <strain evidence="2 3">AGRFS4</strain>
    </source>
</reference>
<dbReference type="AlphaFoldDB" id="A0A6M0H7C7"/>
<dbReference type="Pfam" id="PF13302">
    <property type="entry name" value="Acetyltransf_3"/>
    <property type="match status" value="1"/>
</dbReference>
<feature type="domain" description="N-acetyltransferase" evidence="1">
    <location>
        <begin position="2"/>
        <end position="171"/>
    </location>
</feature>
<dbReference type="PANTHER" id="PTHR39173:SF1">
    <property type="entry name" value="ACETYLTRANSFERASE"/>
    <property type="match status" value="1"/>
</dbReference>
<dbReference type="SUPFAM" id="SSF55729">
    <property type="entry name" value="Acyl-CoA N-acyltransferases (Nat)"/>
    <property type="match status" value="1"/>
</dbReference>